<keyword evidence="2" id="KW-1185">Reference proteome</keyword>
<organism evidence="1 2">
    <name type="scientific">Ramalina farinacea</name>
    <dbReference type="NCBI Taxonomy" id="258253"/>
    <lineage>
        <taxon>Eukaryota</taxon>
        <taxon>Fungi</taxon>
        <taxon>Dikarya</taxon>
        <taxon>Ascomycota</taxon>
        <taxon>Pezizomycotina</taxon>
        <taxon>Lecanoromycetes</taxon>
        <taxon>OSLEUM clade</taxon>
        <taxon>Lecanoromycetidae</taxon>
        <taxon>Lecanorales</taxon>
        <taxon>Lecanorineae</taxon>
        <taxon>Ramalinaceae</taxon>
        <taxon>Ramalina</taxon>
    </lineage>
</organism>
<sequence>MLDLSSEAEPLYLHVSDPPYENHFFSDSAVSCQCVLASPLPSTNGGRSATHRLLFAWPVGNSGATAFFKVPEGSASASSIKLRAGQNGRVLDSFNLERDPASPSSYPSLGVSGLIEVTHTAGLDLAILGSLRTIRDFTEGNGILNPHAQEAIRINKLEGLSAALERIDCISGSVCHEENIGDYPAAQAAFHGSNKSHAEFDYKMVDTDFFLPILAKQYFIGSSIGQERLAPFLSTPATMIPANAGKTYRELLTRTCQKILDLASTFAKPQGHVSYRNLIALKAGIPVGQWRDSNDGLGGGRYPYDVNTGLMPAALHAIADLAERGTFPDQRWNKIAREFAEVWEHQAPIHFVLILCEDEFFVTQHLRTLEHVAWSILTTFPAGLSTPAGILIANPAYSTNPSHAQQFTTGAYHGTVIWAWNSLIMLTKALEVQLSAIAQAEESCLDPAARKLVEPDFYKRVIDQAKRAYTEMWDLIEANRQHLSAEVWSWRWDEKAKEGKGDFEYVPLSHLPTPDGAGQTESNARQLWSLTFLALQRKAEL</sequence>
<dbReference type="EMBL" id="JAPUFD010000012">
    <property type="protein sequence ID" value="MDI1490746.1"/>
    <property type="molecule type" value="Genomic_DNA"/>
</dbReference>
<dbReference type="AlphaFoldDB" id="A0AA43QQE8"/>
<protein>
    <recommendedName>
        <fullName evidence="3">Glycogen debranching enzyme</fullName>
    </recommendedName>
</protein>
<gene>
    <name evidence="1" type="ORF">OHK93_001950</name>
</gene>
<evidence type="ECO:0000313" key="1">
    <source>
        <dbReference type="EMBL" id="MDI1490746.1"/>
    </source>
</evidence>
<evidence type="ECO:0000313" key="2">
    <source>
        <dbReference type="Proteomes" id="UP001161017"/>
    </source>
</evidence>
<reference evidence="1" key="1">
    <citation type="journal article" date="2023" name="Genome Biol. Evol.">
        <title>First Whole Genome Sequence and Flow Cytometry Genome Size Data for the Lichen-Forming Fungus Ramalina farinacea (Ascomycota).</title>
        <authorList>
            <person name="Llewellyn T."/>
            <person name="Mian S."/>
            <person name="Hill R."/>
            <person name="Leitch I.J."/>
            <person name="Gaya E."/>
        </authorList>
    </citation>
    <scope>NUCLEOTIDE SEQUENCE</scope>
    <source>
        <strain evidence="1">LIQ254RAFAR</strain>
    </source>
</reference>
<comment type="caution">
    <text evidence="1">The sequence shown here is derived from an EMBL/GenBank/DDBJ whole genome shotgun (WGS) entry which is preliminary data.</text>
</comment>
<dbReference type="Proteomes" id="UP001161017">
    <property type="component" value="Unassembled WGS sequence"/>
</dbReference>
<name>A0AA43QQE8_9LECA</name>
<evidence type="ECO:0008006" key="3">
    <source>
        <dbReference type="Google" id="ProtNLM"/>
    </source>
</evidence>
<proteinExistence type="predicted"/>
<accession>A0AA43QQE8</accession>